<keyword evidence="3" id="KW-1185">Reference proteome</keyword>
<reference evidence="2" key="1">
    <citation type="journal article" date="2020" name="Stud. Mycol.">
        <title>101 Dothideomycetes genomes: a test case for predicting lifestyles and emergence of pathogens.</title>
        <authorList>
            <person name="Haridas S."/>
            <person name="Albert R."/>
            <person name="Binder M."/>
            <person name="Bloem J."/>
            <person name="Labutti K."/>
            <person name="Salamov A."/>
            <person name="Andreopoulos B."/>
            <person name="Baker S."/>
            <person name="Barry K."/>
            <person name="Bills G."/>
            <person name="Bluhm B."/>
            <person name="Cannon C."/>
            <person name="Castanera R."/>
            <person name="Culley D."/>
            <person name="Daum C."/>
            <person name="Ezra D."/>
            <person name="Gonzalez J."/>
            <person name="Henrissat B."/>
            <person name="Kuo A."/>
            <person name="Liang C."/>
            <person name="Lipzen A."/>
            <person name="Lutzoni F."/>
            <person name="Magnuson J."/>
            <person name="Mondo S."/>
            <person name="Nolan M."/>
            <person name="Ohm R."/>
            <person name="Pangilinan J."/>
            <person name="Park H.-J."/>
            <person name="Ramirez L."/>
            <person name="Alfaro M."/>
            <person name="Sun H."/>
            <person name="Tritt A."/>
            <person name="Yoshinaga Y."/>
            <person name="Zwiers L.-H."/>
            <person name="Turgeon B."/>
            <person name="Goodwin S."/>
            <person name="Spatafora J."/>
            <person name="Crous P."/>
            <person name="Grigoriev I."/>
        </authorList>
    </citation>
    <scope>NUCLEOTIDE SEQUENCE</scope>
    <source>
        <strain evidence="2">CBS 121739</strain>
    </source>
</reference>
<dbReference type="RefSeq" id="XP_033604931.1">
    <property type="nucleotide sequence ID" value="XM_033742974.1"/>
</dbReference>
<evidence type="ECO:0000313" key="3">
    <source>
        <dbReference type="Proteomes" id="UP000799437"/>
    </source>
</evidence>
<accession>A0A6A6WJQ8</accession>
<gene>
    <name evidence="2" type="ORF">EJ05DRAFT_471493</name>
</gene>
<sequence length="189" mass="21503">MMRSAVVMMRSTVNNNHHHHDIPRILQQSSHRLRLNRQKTKKMYFPQNQKHRPSLPYYPAHPLLSLLSSPIHLLSHTSPFTHLPSTPPFLPSYTPQSHPLNRNRPTNLIPRINRQGQHPVQERISKSTHAQVSYASPLRVMRDKTHTSSPSPSHSNSTADSRASTQSVTCVSLLRSHPAYAARSSRTSK</sequence>
<dbReference type="GeneID" id="54484028"/>
<evidence type="ECO:0000256" key="1">
    <source>
        <dbReference type="SAM" id="MobiDB-lite"/>
    </source>
</evidence>
<dbReference type="AlphaFoldDB" id="A0A6A6WJQ8"/>
<organism evidence="2 3">
    <name type="scientific">Pseudovirgaria hyperparasitica</name>
    <dbReference type="NCBI Taxonomy" id="470096"/>
    <lineage>
        <taxon>Eukaryota</taxon>
        <taxon>Fungi</taxon>
        <taxon>Dikarya</taxon>
        <taxon>Ascomycota</taxon>
        <taxon>Pezizomycotina</taxon>
        <taxon>Dothideomycetes</taxon>
        <taxon>Dothideomycetes incertae sedis</taxon>
        <taxon>Acrospermales</taxon>
        <taxon>Acrospermaceae</taxon>
        <taxon>Pseudovirgaria</taxon>
    </lineage>
</organism>
<proteinExistence type="predicted"/>
<name>A0A6A6WJQ8_9PEZI</name>
<dbReference type="EMBL" id="ML996565">
    <property type="protein sequence ID" value="KAF2762480.1"/>
    <property type="molecule type" value="Genomic_DNA"/>
</dbReference>
<feature type="compositionally biased region" description="Low complexity" evidence="1">
    <location>
        <begin position="147"/>
        <end position="158"/>
    </location>
</feature>
<protein>
    <submittedName>
        <fullName evidence="2">Uncharacterized protein</fullName>
    </submittedName>
</protein>
<dbReference type="Proteomes" id="UP000799437">
    <property type="component" value="Unassembled WGS sequence"/>
</dbReference>
<feature type="compositionally biased region" description="Polar residues" evidence="1">
    <location>
        <begin position="159"/>
        <end position="170"/>
    </location>
</feature>
<feature type="compositionally biased region" description="Polar residues" evidence="1">
    <location>
        <begin position="93"/>
        <end position="106"/>
    </location>
</feature>
<feature type="region of interest" description="Disordered" evidence="1">
    <location>
        <begin position="87"/>
        <end position="189"/>
    </location>
</feature>
<evidence type="ECO:0000313" key="2">
    <source>
        <dbReference type="EMBL" id="KAF2762480.1"/>
    </source>
</evidence>